<name>A0A409Y2Z2_9AGAR</name>
<dbReference type="Proteomes" id="UP000284706">
    <property type="component" value="Unassembled WGS sequence"/>
</dbReference>
<evidence type="ECO:0000313" key="1">
    <source>
        <dbReference type="EMBL" id="PPQ97360.1"/>
    </source>
</evidence>
<organism evidence="1 2">
    <name type="scientific">Gymnopilus dilepis</name>
    <dbReference type="NCBI Taxonomy" id="231916"/>
    <lineage>
        <taxon>Eukaryota</taxon>
        <taxon>Fungi</taxon>
        <taxon>Dikarya</taxon>
        <taxon>Basidiomycota</taxon>
        <taxon>Agaricomycotina</taxon>
        <taxon>Agaricomycetes</taxon>
        <taxon>Agaricomycetidae</taxon>
        <taxon>Agaricales</taxon>
        <taxon>Agaricineae</taxon>
        <taxon>Hymenogastraceae</taxon>
        <taxon>Gymnopilus</taxon>
    </lineage>
</organism>
<protein>
    <submittedName>
        <fullName evidence="1">Uncharacterized protein</fullName>
    </submittedName>
</protein>
<reference evidence="1 2" key="1">
    <citation type="journal article" date="2018" name="Evol. Lett.">
        <title>Horizontal gene cluster transfer increased hallucinogenic mushroom diversity.</title>
        <authorList>
            <person name="Reynolds H.T."/>
            <person name="Vijayakumar V."/>
            <person name="Gluck-Thaler E."/>
            <person name="Korotkin H.B."/>
            <person name="Matheny P.B."/>
            <person name="Slot J.C."/>
        </authorList>
    </citation>
    <scope>NUCLEOTIDE SEQUENCE [LARGE SCALE GENOMIC DNA]</scope>
    <source>
        <strain evidence="1 2">SRW20</strain>
    </source>
</reference>
<sequence length="72" mass="7881">MPKRTSTVNATGKLSFINQIYEFLSKQASYVSNSKSQVQSVSGAPVILHVPDLGLPKFLGIARIAGTIWRDF</sequence>
<evidence type="ECO:0000313" key="2">
    <source>
        <dbReference type="Proteomes" id="UP000284706"/>
    </source>
</evidence>
<accession>A0A409Y2Z2</accession>
<gene>
    <name evidence="1" type="ORF">CVT26_006593</name>
</gene>
<keyword evidence="2" id="KW-1185">Reference proteome</keyword>
<comment type="caution">
    <text evidence="1">The sequence shown here is derived from an EMBL/GenBank/DDBJ whole genome shotgun (WGS) entry which is preliminary data.</text>
</comment>
<dbReference type="AlphaFoldDB" id="A0A409Y2Z2"/>
<dbReference type="InParanoid" id="A0A409Y2Z2"/>
<dbReference type="EMBL" id="NHYE01001261">
    <property type="protein sequence ID" value="PPQ97360.1"/>
    <property type="molecule type" value="Genomic_DNA"/>
</dbReference>
<proteinExistence type="predicted"/>